<gene>
    <name evidence="1" type="ORF">HNQ80_001125</name>
</gene>
<dbReference type="EMBL" id="JACHEN010000005">
    <property type="protein sequence ID" value="MBB6215036.1"/>
    <property type="molecule type" value="Genomic_DNA"/>
</dbReference>
<proteinExistence type="predicted"/>
<comment type="caution">
    <text evidence="1">The sequence shown here is derived from an EMBL/GenBank/DDBJ whole genome shotgun (WGS) entry which is preliminary data.</text>
</comment>
<evidence type="ECO:0000313" key="1">
    <source>
        <dbReference type="EMBL" id="MBB6215036.1"/>
    </source>
</evidence>
<evidence type="ECO:0000313" key="2">
    <source>
        <dbReference type="Proteomes" id="UP000579281"/>
    </source>
</evidence>
<protein>
    <submittedName>
        <fullName evidence="1">Uncharacterized protein</fullName>
    </submittedName>
</protein>
<name>A0A841KNN1_9FIRM</name>
<organism evidence="1 2">
    <name type="scientific">Anaerosolibacter carboniphilus</name>
    <dbReference type="NCBI Taxonomy" id="1417629"/>
    <lineage>
        <taxon>Bacteria</taxon>
        <taxon>Bacillati</taxon>
        <taxon>Bacillota</taxon>
        <taxon>Clostridia</taxon>
        <taxon>Peptostreptococcales</taxon>
        <taxon>Thermotaleaceae</taxon>
        <taxon>Anaerosolibacter</taxon>
    </lineage>
</organism>
<dbReference type="AlphaFoldDB" id="A0A841KNN1"/>
<keyword evidence="2" id="KW-1185">Reference proteome</keyword>
<sequence>MNIKNISYPTPLDIVTDIENDNIDVCVELENGFSMTLVVTTPKNLLWYMNKENREYIEAGSVDIIVKSLTEDNIRMAIETYTENNAYWLKLYYVAGLGEGIFPIEQLDKIIQESLDLD</sequence>
<reference evidence="1 2" key="1">
    <citation type="submission" date="2020-08" db="EMBL/GenBank/DDBJ databases">
        <title>Genomic Encyclopedia of Type Strains, Phase IV (KMG-IV): sequencing the most valuable type-strain genomes for metagenomic binning, comparative biology and taxonomic classification.</title>
        <authorList>
            <person name="Goeker M."/>
        </authorList>
    </citation>
    <scope>NUCLEOTIDE SEQUENCE [LARGE SCALE GENOMIC DNA]</scope>
    <source>
        <strain evidence="1 2">DSM 103526</strain>
    </source>
</reference>
<dbReference type="Proteomes" id="UP000579281">
    <property type="component" value="Unassembled WGS sequence"/>
</dbReference>
<accession>A0A841KNN1</accession>
<dbReference type="RefSeq" id="WP_184308969.1">
    <property type="nucleotide sequence ID" value="NZ_JACHEN010000005.1"/>
</dbReference>